<dbReference type="Gene3D" id="2.30.110.10">
    <property type="entry name" value="Electron Transport, Fmn-binding Protein, Chain A"/>
    <property type="match status" value="1"/>
</dbReference>
<dbReference type="EnsemblBacteria" id="AAP99090">
    <property type="protein sequence ID" value="AAP99090"/>
    <property type="gene ID" value="Pro_0044"/>
</dbReference>
<keyword evidence="3" id="KW-0560">Oxidoreductase</keyword>
<evidence type="ECO:0000313" key="5">
    <source>
        <dbReference type="EMBL" id="AAP99090.1"/>
    </source>
</evidence>
<dbReference type="GO" id="GO:0016646">
    <property type="term" value="F:oxidoreductase activity, acting on the CH-NH group of donors, NAD or NADP as acceptor"/>
    <property type="evidence" value="ECO:0007669"/>
    <property type="project" value="UniProtKB-ARBA"/>
</dbReference>
<evidence type="ECO:0000256" key="3">
    <source>
        <dbReference type="ARBA" id="ARBA00023002"/>
    </source>
</evidence>
<dbReference type="InterPro" id="IPR045761">
    <property type="entry name" value="ODP_dom"/>
</dbReference>
<name>Q7VEG9_PROMA</name>
<dbReference type="GO" id="GO:0009055">
    <property type="term" value="F:electron transfer activity"/>
    <property type="evidence" value="ECO:0007669"/>
    <property type="project" value="InterPro"/>
</dbReference>
<evidence type="ECO:0000256" key="2">
    <source>
        <dbReference type="ARBA" id="ARBA00022982"/>
    </source>
</evidence>
<dbReference type="HOGENOM" id="CLU_017490_2_1_3"/>
<dbReference type="SMART" id="SM00903">
    <property type="entry name" value="Flavin_Reduct"/>
    <property type="match status" value="1"/>
</dbReference>
<organism evidence="5 6">
    <name type="scientific">Prochlorococcus marinus (strain SARG / CCMP1375 / SS120)</name>
    <dbReference type="NCBI Taxonomy" id="167539"/>
    <lineage>
        <taxon>Bacteria</taxon>
        <taxon>Bacillati</taxon>
        <taxon>Cyanobacteriota</taxon>
        <taxon>Cyanophyceae</taxon>
        <taxon>Synechococcales</taxon>
        <taxon>Prochlorococcaceae</taxon>
        <taxon>Prochlorococcus</taxon>
    </lineage>
</organism>
<evidence type="ECO:0000313" key="6">
    <source>
        <dbReference type="Proteomes" id="UP000001420"/>
    </source>
</evidence>
<dbReference type="InterPro" id="IPR002563">
    <property type="entry name" value="Flavin_Rdtase-like_dom"/>
</dbReference>
<dbReference type="Proteomes" id="UP000001420">
    <property type="component" value="Chromosome"/>
</dbReference>
<dbReference type="PANTHER" id="PTHR32145">
    <property type="entry name" value="DIFLAVIN FLAVOPROTEIN A 2-RELATED"/>
    <property type="match status" value="1"/>
</dbReference>
<gene>
    <name evidence="5" type="primary">dfa3</name>
    <name evidence="5" type="ordered locus">Pro_0044</name>
</gene>
<keyword evidence="1" id="KW-0813">Transport</keyword>
<dbReference type="Gene3D" id="3.40.50.360">
    <property type="match status" value="1"/>
</dbReference>
<feature type="domain" description="Flavodoxin-like" evidence="4">
    <location>
        <begin position="293"/>
        <end position="431"/>
    </location>
</feature>
<dbReference type="Gene3D" id="3.60.15.10">
    <property type="entry name" value="Ribonuclease Z/Hydroxyacylglutathione hydrolase-like"/>
    <property type="match status" value="1"/>
</dbReference>
<dbReference type="STRING" id="167539.Pro_0044"/>
<dbReference type="KEGG" id="pma:Pro_0044"/>
<dbReference type="CDD" id="cd07709">
    <property type="entry name" value="flavodiiron_proteins_MBL-fold"/>
    <property type="match status" value="1"/>
</dbReference>
<dbReference type="Pfam" id="PF19583">
    <property type="entry name" value="ODP"/>
    <property type="match status" value="1"/>
</dbReference>
<dbReference type="Pfam" id="PF00258">
    <property type="entry name" value="Flavodoxin_1"/>
    <property type="match status" value="1"/>
</dbReference>
<keyword evidence="6" id="KW-1185">Reference proteome</keyword>
<dbReference type="InterPro" id="IPR051285">
    <property type="entry name" value="NADH_oxidoreductase_modular"/>
</dbReference>
<dbReference type="InterPro" id="IPR036866">
    <property type="entry name" value="RibonucZ/Hydroxyglut_hydro"/>
</dbReference>
<dbReference type="SUPFAM" id="SSF50475">
    <property type="entry name" value="FMN-binding split barrel"/>
    <property type="match status" value="1"/>
</dbReference>
<dbReference type="InterPro" id="IPR008254">
    <property type="entry name" value="Flavodoxin/NO_synth"/>
</dbReference>
<dbReference type="AlphaFoldDB" id="Q7VEG9"/>
<dbReference type="PANTHER" id="PTHR32145:SF32">
    <property type="entry name" value="DIFLAVIN FLAVOPROTEIN A 4-RELATED"/>
    <property type="match status" value="1"/>
</dbReference>
<dbReference type="InterPro" id="IPR001226">
    <property type="entry name" value="Flavodoxin_CS"/>
</dbReference>
<dbReference type="Pfam" id="PF01613">
    <property type="entry name" value="Flavin_Reduct"/>
    <property type="match status" value="1"/>
</dbReference>
<dbReference type="SUPFAM" id="SSF52218">
    <property type="entry name" value="Flavoproteins"/>
    <property type="match status" value="1"/>
</dbReference>
<evidence type="ECO:0000259" key="4">
    <source>
        <dbReference type="PROSITE" id="PS50902"/>
    </source>
</evidence>
<reference evidence="5 6" key="1">
    <citation type="journal article" date="2003" name="Proc. Natl. Acad. Sci. U.S.A.">
        <title>Genome sequence of the cyanobacterium Prochlorococcus marinus SS120, a nearly minimal oxyphototrophic genome.</title>
        <authorList>
            <person name="Dufresne A."/>
            <person name="Salanoubat M."/>
            <person name="Partensky F."/>
            <person name="Artiguenave F."/>
            <person name="Axmann I.M."/>
            <person name="Barbe V."/>
            <person name="Duprat S."/>
            <person name="Galperin M.Y."/>
            <person name="Koonin E.V."/>
            <person name="Le Gall F."/>
            <person name="Makarova K.S."/>
            <person name="Ostrowski M."/>
            <person name="Oztas S."/>
            <person name="Robert C."/>
            <person name="Rogozin I.B."/>
            <person name="Scanlan D.J."/>
            <person name="Tandeau de Marsac N."/>
            <person name="Weissenbach J."/>
            <person name="Wincker P."/>
            <person name="Wolf Y.I."/>
            <person name="Hess W.R."/>
        </authorList>
    </citation>
    <scope>NUCLEOTIDE SEQUENCE [LARGE SCALE GENOMIC DNA]</scope>
    <source>
        <strain evidence="6">SARG / CCMP1375 / SS120</strain>
    </source>
</reference>
<dbReference type="eggNOG" id="COG1853">
    <property type="taxonomic scope" value="Bacteria"/>
</dbReference>
<evidence type="ECO:0000256" key="1">
    <source>
        <dbReference type="ARBA" id="ARBA00022448"/>
    </source>
</evidence>
<sequence length="614" mass="67673">MFNNSKNQFTQSSNGKDVVQLPIEDGFISIRCLSPKKLRFEIEYSLGKGTTSNAFLFSKNNGSHIISPAVLVNPPGANFQEVFLPTLKTLINKTKELHIIIGHVNPNRISLLRALATEFKNIKIICSNPGGKLLKELWYQKKPSKEKLNEEKGLIIPSLPEIRLIKQEESISIFNDYELRLIPAPTARWPGGLIALEEKTGLLMSDKLFGTHICTAEWAESNRSSTEEERRHYFDCLMTPMVSQINRIIEKIELLNITSIAPGHGPAIDTSWRSLLNDYQRWGGQQSKASIKIILLFASAYGNTASIADSLAKGISSTGVQVTSLNCEFTPANELLNEIQKADAYLIGSPTLGGHAPTPIVSALGTLLAEGDRNKPVGIFGSYGWSGEALDLLENKLRNGGFEFAFDPIKIKFSPNAEVIKTLEETGTMLGRKLIKKERQEQRRLSGGINATKSDPALLALGKVVGSLSILAAQKHEEENSISSAMVASWISQASFSPPGITIAVAKDRAVEALLHKQDLFTLNILNENNYQNSLKQFLQPFLPGEDRLSGLNLLRSPGEQPILPEAIAWIEGCVKQRMECGDHWLIYAEILHGKVLDPNGVTAVHHRHTGANY</sequence>
<dbReference type="InterPro" id="IPR012349">
    <property type="entry name" value="Split_barrel_FMN-bd"/>
</dbReference>
<dbReference type="PROSITE" id="PS50902">
    <property type="entry name" value="FLAVODOXIN_LIKE"/>
    <property type="match status" value="1"/>
</dbReference>
<dbReference type="PATRIC" id="fig|167539.5.peg.46"/>
<proteinExistence type="predicted"/>
<dbReference type="GO" id="GO:0010181">
    <property type="term" value="F:FMN binding"/>
    <property type="evidence" value="ECO:0007669"/>
    <property type="project" value="InterPro"/>
</dbReference>
<dbReference type="OrthoDB" id="9807946at2"/>
<dbReference type="SUPFAM" id="SSF56281">
    <property type="entry name" value="Metallo-hydrolase/oxidoreductase"/>
    <property type="match status" value="1"/>
</dbReference>
<protein>
    <submittedName>
        <fullName evidence="5">Diflavin flavoprotein</fullName>
    </submittedName>
</protein>
<dbReference type="PROSITE" id="PS00201">
    <property type="entry name" value="FLAVODOXIN"/>
    <property type="match status" value="1"/>
</dbReference>
<keyword evidence="2" id="KW-0249">Electron transport</keyword>
<dbReference type="EMBL" id="AE017126">
    <property type="protein sequence ID" value="AAP99090.1"/>
    <property type="molecule type" value="Genomic_DNA"/>
</dbReference>
<dbReference type="RefSeq" id="WP_011124199.1">
    <property type="nucleotide sequence ID" value="NC_005042.1"/>
</dbReference>
<accession>Q7VEG9</accession>
<dbReference type="InterPro" id="IPR029039">
    <property type="entry name" value="Flavoprotein-like_sf"/>
</dbReference>
<dbReference type="eggNOG" id="COG0426">
    <property type="taxonomic scope" value="Bacteria"/>
</dbReference>